<dbReference type="InterPro" id="IPR013096">
    <property type="entry name" value="Cupin_2"/>
</dbReference>
<feature type="domain" description="Cupin type-2" evidence="1">
    <location>
        <begin position="24"/>
        <end position="94"/>
    </location>
</feature>
<proteinExistence type="predicted"/>
<dbReference type="OrthoDB" id="9800684at2"/>
<dbReference type="EMBL" id="FUWJ01000002">
    <property type="protein sequence ID" value="SJZ72050.1"/>
    <property type="molecule type" value="Genomic_DNA"/>
</dbReference>
<dbReference type="CDD" id="cd06982">
    <property type="entry name" value="cupin_BauB-like"/>
    <property type="match status" value="1"/>
</dbReference>
<name>A0A1T4MY73_9HYPH</name>
<dbReference type="Gene3D" id="2.60.120.10">
    <property type="entry name" value="Jelly Rolls"/>
    <property type="match status" value="1"/>
</dbReference>
<keyword evidence="3" id="KW-1185">Reference proteome</keyword>
<evidence type="ECO:0000313" key="3">
    <source>
        <dbReference type="Proteomes" id="UP000190092"/>
    </source>
</evidence>
<gene>
    <name evidence="2" type="ORF">SAMN02745126_02027</name>
</gene>
<reference evidence="3" key="1">
    <citation type="submission" date="2017-02" db="EMBL/GenBank/DDBJ databases">
        <authorList>
            <person name="Varghese N."/>
            <person name="Submissions S."/>
        </authorList>
    </citation>
    <scope>NUCLEOTIDE SEQUENCE [LARGE SCALE GENOMIC DNA]</scope>
    <source>
        <strain evidence="3">ATCC 27094</strain>
    </source>
</reference>
<dbReference type="STRING" id="225324.SAMN02745126_02027"/>
<dbReference type="Pfam" id="PF07883">
    <property type="entry name" value="Cupin_2"/>
    <property type="match status" value="1"/>
</dbReference>
<evidence type="ECO:0000259" key="1">
    <source>
        <dbReference type="Pfam" id="PF07883"/>
    </source>
</evidence>
<sequence length="98" mass="11072">MSDTQRPLAKPTLQLENDRVIVTEWRFPPGGHTGWHKHMHDYVVVPVSTGELHIFDGKATVPAPLRAGVSYARQTGVEHDVINPNDFEFVFIEVELKP</sequence>
<dbReference type="InterPro" id="IPR011051">
    <property type="entry name" value="RmlC_Cupin_sf"/>
</dbReference>
<organism evidence="2 3">
    <name type="scientific">Enhydrobacter aerosaccus</name>
    <dbReference type="NCBI Taxonomy" id="225324"/>
    <lineage>
        <taxon>Bacteria</taxon>
        <taxon>Pseudomonadati</taxon>
        <taxon>Pseudomonadota</taxon>
        <taxon>Alphaproteobacteria</taxon>
        <taxon>Hyphomicrobiales</taxon>
        <taxon>Enhydrobacter</taxon>
    </lineage>
</organism>
<dbReference type="RefSeq" id="WP_085933755.1">
    <property type="nucleotide sequence ID" value="NZ_FUWJ01000002.1"/>
</dbReference>
<dbReference type="InterPro" id="IPR014710">
    <property type="entry name" value="RmlC-like_jellyroll"/>
</dbReference>
<dbReference type="AlphaFoldDB" id="A0A1T4MY73"/>
<dbReference type="SUPFAM" id="SSF51182">
    <property type="entry name" value="RmlC-like cupins"/>
    <property type="match status" value="1"/>
</dbReference>
<evidence type="ECO:0000313" key="2">
    <source>
        <dbReference type="EMBL" id="SJZ72050.1"/>
    </source>
</evidence>
<dbReference type="Proteomes" id="UP000190092">
    <property type="component" value="Unassembled WGS sequence"/>
</dbReference>
<protein>
    <recommendedName>
        <fullName evidence="1">Cupin type-2 domain-containing protein</fullName>
    </recommendedName>
</protein>
<accession>A0A1T4MY73</accession>